<evidence type="ECO:0000313" key="3">
    <source>
        <dbReference type="Proteomes" id="UP000447355"/>
    </source>
</evidence>
<gene>
    <name evidence="2" type="ORF">GTP90_18800</name>
</gene>
<dbReference type="RefSeq" id="WP_161084999.1">
    <property type="nucleotide sequence ID" value="NZ_WWCX01000035.1"/>
</dbReference>
<dbReference type="AlphaFoldDB" id="A0A845GR97"/>
<evidence type="ECO:0000256" key="1">
    <source>
        <dbReference type="SAM" id="MobiDB-lite"/>
    </source>
</evidence>
<dbReference type="EMBL" id="WWCX01000035">
    <property type="protein sequence ID" value="MYM95912.1"/>
    <property type="molecule type" value="Genomic_DNA"/>
</dbReference>
<proteinExistence type="predicted"/>
<evidence type="ECO:0000313" key="2">
    <source>
        <dbReference type="EMBL" id="MYM95912.1"/>
    </source>
</evidence>
<name>A0A845GR97_9BURK</name>
<reference evidence="2" key="1">
    <citation type="submission" date="2019-12" db="EMBL/GenBank/DDBJ databases">
        <title>Novel species isolated from a subtropical stream in China.</title>
        <authorList>
            <person name="Lu H."/>
        </authorList>
    </citation>
    <scope>NUCLEOTIDE SEQUENCE [LARGE SCALE GENOMIC DNA]</scope>
    <source>
        <strain evidence="2">FT81W</strain>
    </source>
</reference>
<dbReference type="Proteomes" id="UP000447355">
    <property type="component" value="Unassembled WGS sequence"/>
</dbReference>
<protein>
    <submittedName>
        <fullName evidence="2">Uncharacterized protein</fullName>
    </submittedName>
</protein>
<organism evidence="2 3">
    <name type="scientific">Duganella vulcania</name>
    <dbReference type="NCBI Taxonomy" id="2692166"/>
    <lineage>
        <taxon>Bacteria</taxon>
        <taxon>Pseudomonadati</taxon>
        <taxon>Pseudomonadota</taxon>
        <taxon>Betaproteobacteria</taxon>
        <taxon>Burkholderiales</taxon>
        <taxon>Oxalobacteraceae</taxon>
        <taxon>Telluria group</taxon>
        <taxon>Duganella</taxon>
    </lineage>
</organism>
<feature type="region of interest" description="Disordered" evidence="1">
    <location>
        <begin position="88"/>
        <end position="123"/>
    </location>
</feature>
<feature type="compositionally biased region" description="Basic and acidic residues" evidence="1">
    <location>
        <begin position="101"/>
        <end position="123"/>
    </location>
</feature>
<accession>A0A845GR97</accession>
<sequence>MLIIAFAALLQATDDSTVPRKAVVNPRELMIEAIDAPDGSAHGMLTGEMAEALKRGFGTTAPLRIDVTTLKRYRQEGCRRLNVAFSQDDVRSPGAPGGGPRRIDFGIDYCRDGRPPSSRAEAE</sequence>
<comment type="caution">
    <text evidence="2">The sequence shown here is derived from an EMBL/GenBank/DDBJ whole genome shotgun (WGS) entry which is preliminary data.</text>
</comment>